<reference evidence="3" key="1">
    <citation type="journal article" date="2019" name="Int. J. Syst. Evol. Microbiol.">
        <title>The Global Catalogue of Microorganisms (GCM) 10K type strain sequencing project: providing services to taxonomists for standard genome sequencing and annotation.</title>
        <authorList>
            <consortium name="The Broad Institute Genomics Platform"/>
            <consortium name="The Broad Institute Genome Sequencing Center for Infectious Disease"/>
            <person name="Wu L."/>
            <person name="Ma J."/>
        </authorList>
    </citation>
    <scope>NUCLEOTIDE SEQUENCE [LARGE SCALE GENOMIC DNA]</scope>
    <source>
        <strain evidence="3">CECT 8010</strain>
    </source>
</reference>
<dbReference type="InterPro" id="IPR011335">
    <property type="entry name" value="Restrct_endonuc-II-like"/>
</dbReference>
<keyword evidence="2" id="KW-0378">Hydrolase</keyword>
<organism evidence="2 3">
    <name type="scientific">Parasediminibacterium paludis</name>
    <dbReference type="NCBI Taxonomy" id="908966"/>
    <lineage>
        <taxon>Bacteria</taxon>
        <taxon>Pseudomonadati</taxon>
        <taxon>Bacteroidota</taxon>
        <taxon>Chitinophagia</taxon>
        <taxon>Chitinophagales</taxon>
        <taxon>Chitinophagaceae</taxon>
        <taxon>Parasediminibacterium</taxon>
    </lineage>
</organism>
<proteinExistence type="predicted"/>
<gene>
    <name evidence="2" type="ORF">ACFOW1_07330</name>
</gene>
<dbReference type="Gene3D" id="3.90.1570.10">
    <property type="entry name" value="tt1808, chain A"/>
    <property type="match status" value="1"/>
</dbReference>
<dbReference type="InterPro" id="IPR008538">
    <property type="entry name" value="Uma2"/>
</dbReference>
<dbReference type="EMBL" id="JBHSDC010000012">
    <property type="protein sequence ID" value="MFC4231696.1"/>
    <property type="molecule type" value="Genomic_DNA"/>
</dbReference>
<dbReference type="SUPFAM" id="SSF52980">
    <property type="entry name" value="Restriction endonuclease-like"/>
    <property type="match status" value="1"/>
</dbReference>
<feature type="domain" description="Putative restriction endonuclease" evidence="1">
    <location>
        <begin position="14"/>
        <end position="170"/>
    </location>
</feature>
<dbReference type="InterPro" id="IPR012296">
    <property type="entry name" value="Nuclease_put_TT1808"/>
</dbReference>
<accession>A0ABV8PWD5</accession>
<dbReference type="Proteomes" id="UP001595906">
    <property type="component" value="Unassembled WGS sequence"/>
</dbReference>
<evidence type="ECO:0000313" key="3">
    <source>
        <dbReference type="Proteomes" id="UP001595906"/>
    </source>
</evidence>
<keyword evidence="2" id="KW-0540">Nuclease</keyword>
<dbReference type="Pfam" id="PF05685">
    <property type="entry name" value="Uma2"/>
    <property type="match status" value="1"/>
</dbReference>
<dbReference type="RefSeq" id="WP_379013269.1">
    <property type="nucleotide sequence ID" value="NZ_JBHSDC010000012.1"/>
</dbReference>
<protein>
    <submittedName>
        <fullName evidence="2">Uma2 family endonuclease</fullName>
    </submittedName>
</protein>
<evidence type="ECO:0000313" key="2">
    <source>
        <dbReference type="EMBL" id="MFC4231696.1"/>
    </source>
</evidence>
<dbReference type="PANTHER" id="PTHR36558:SF1">
    <property type="entry name" value="RESTRICTION ENDONUCLEASE DOMAIN-CONTAINING PROTEIN-RELATED"/>
    <property type="match status" value="1"/>
</dbReference>
<evidence type="ECO:0000259" key="1">
    <source>
        <dbReference type="Pfam" id="PF05685"/>
    </source>
</evidence>
<dbReference type="GO" id="GO:0004519">
    <property type="term" value="F:endonuclease activity"/>
    <property type="evidence" value="ECO:0007669"/>
    <property type="project" value="UniProtKB-KW"/>
</dbReference>
<sequence>MKLNIIQKTFASEEEYFLFEEKCELRNELVNGHLIATSGVTFEHNEITLNIFLLLIKLLKELDFKISVEAVKVKNPSGNFFYPDVMVCHPNPHKYYSEAPILLVEVLSESTRTYDLTDKFIQYKQIPNLYYYLCVEPEQQVVIFYFKNAAGEWMTETYSKEADVVNLPQLNTSFTLKDIYKQE</sequence>
<dbReference type="PANTHER" id="PTHR36558">
    <property type="entry name" value="GLR1098 PROTEIN"/>
    <property type="match status" value="1"/>
</dbReference>
<keyword evidence="2" id="KW-0255">Endonuclease</keyword>
<dbReference type="CDD" id="cd06260">
    <property type="entry name" value="DUF820-like"/>
    <property type="match status" value="1"/>
</dbReference>
<comment type="caution">
    <text evidence="2">The sequence shown here is derived from an EMBL/GenBank/DDBJ whole genome shotgun (WGS) entry which is preliminary data.</text>
</comment>
<name>A0ABV8PWD5_9BACT</name>
<keyword evidence="3" id="KW-1185">Reference proteome</keyword>